<dbReference type="RefSeq" id="WP_014436438.1">
    <property type="nucleotide sequence ID" value="NC_017080.1"/>
</dbReference>
<dbReference type="Proteomes" id="UP000007881">
    <property type="component" value="Chromosome"/>
</dbReference>
<keyword evidence="2" id="KW-1185">Reference proteome</keyword>
<name>I0ID81_PHYMF</name>
<accession>I0ID81</accession>
<organism evidence="1 2">
    <name type="scientific">Phycisphaera mikurensis (strain NBRC 102666 / KCTC 22515 / FYK2301M01)</name>
    <dbReference type="NCBI Taxonomy" id="1142394"/>
    <lineage>
        <taxon>Bacteria</taxon>
        <taxon>Pseudomonadati</taxon>
        <taxon>Planctomycetota</taxon>
        <taxon>Phycisphaerae</taxon>
        <taxon>Phycisphaerales</taxon>
        <taxon>Phycisphaeraceae</taxon>
        <taxon>Phycisphaera</taxon>
    </lineage>
</organism>
<protein>
    <submittedName>
        <fullName evidence="1">Uncharacterized protein</fullName>
    </submittedName>
</protein>
<dbReference type="HOGENOM" id="CLU_2344234_0_0_0"/>
<gene>
    <name evidence="1" type="ordered locus">PSMK_10600</name>
</gene>
<proteinExistence type="predicted"/>
<dbReference type="KEGG" id="phm:PSMK_10600"/>
<sequence length="97" mass="10682">MPFCVTEAARDELIEMLERVDAPDSRTARFVVRGDRLRLTIDQRRRGDVRVDHAGRTVLVLGPDVADLLDGQQLDKADLGSGGRLKRRGLTITAQGG</sequence>
<dbReference type="STRING" id="1142394.PSMK_10600"/>
<dbReference type="EMBL" id="AP012338">
    <property type="protein sequence ID" value="BAM03219.1"/>
    <property type="molecule type" value="Genomic_DNA"/>
</dbReference>
<evidence type="ECO:0000313" key="2">
    <source>
        <dbReference type="Proteomes" id="UP000007881"/>
    </source>
</evidence>
<dbReference type="AlphaFoldDB" id="I0ID81"/>
<evidence type="ECO:0000313" key="1">
    <source>
        <dbReference type="EMBL" id="BAM03219.1"/>
    </source>
</evidence>
<reference evidence="1 2" key="1">
    <citation type="submission" date="2012-02" db="EMBL/GenBank/DDBJ databases">
        <title>Complete genome sequence of Phycisphaera mikurensis NBRC 102666.</title>
        <authorList>
            <person name="Ankai A."/>
            <person name="Hosoyama A."/>
            <person name="Terui Y."/>
            <person name="Sekine M."/>
            <person name="Fukai R."/>
            <person name="Kato Y."/>
            <person name="Nakamura S."/>
            <person name="Yamada-Narita S."/>
            <person name="Kawakoshi A."/>
            <person name="Fukunaga Y."/>
            <person name="Yamazaki S."/>
            <person name="Fujita N."/>
        </authorList>
    </citation>
    <scope>NUCLEOTIDE SEQUENCE [LARGE SCALE GENOMIC DNA]</scope>
    <source>
        <strain evidence="2">NBRC 102666 / KCTC 22515 / FYK2301M01</strain>
    </source>
</reference>